<feature type="coiled-coil region" evidence="1">
    <location>
        <begin position="1099"/>
        <end position="1150"/>
    </location>
</feature>
<protein>
    <submittedName>
        <fullName evidence="3">Uncharacterized protein</fullName>
    </submittedName>
</protein>
<evidence type="ECO:0000313" key="3">
    <source>
        <dbReference type="EMBL" id="CDW73682.1"/>
    </source>
</evidence>
<feature type="compositionally biased region" description="Low complexity" evidence="2">
    <location>
        <begin position="1217"/>
        <end position="1229"/>
    </location>
</feature>
<feature type="compositionally biased region" description="Basic and acidic residues" evidence="2">
    <location>
        <begin position="968"/>
        <end position="986"/>
    </location>
</feature>
<feature type="region of interest" description="Disordered" evidence="2">
    <location>
        <begin position="36"/>
        <end position="76"/>
    </location>
</feature>
<evidence type="ECO:0000256" key="2">
    <source>
        <dbReference type="SAM" id="MobiDB-lite"/>
    </source>
</evidence>
<evidence type="ECO:0000313" key="4">
    <source>
        <dbReference type="Proteomes" id="UP000039865"/>
    </source>
</evidence>
<feature type="compositionally biased region" description="Polar residues" evidence="2">
    <location>
        <begin position="36"/>
        <end position="46"/>
    </location>
</feature>
<name>A0A077ZWL8_STYLE</name>
<gene>
    <name evidence="3" type="primary">Contig16331.g17395</name>
    <name evidence="3" type="ORF">STYLEM_2667</name>
</gene>
<dbReference type="InParanoid" id="A0A077ZWL8"/>
<feature type="coiled-coil region" evidence="1">
    <location>
        <begin position="1261"/>
        <end position="1362"/>
    </location>
</feature>
<feature type="region of interest" description="Disordered" evidence="2">
    <location>
        <begin position="318"/>
        <end position="344"/>
    </location>
</feature>
<accession>A0A077ZWL8</accession>
<feature type="compositionally biased region" description="Basic and acidic residues" evidence="2">
    <location>
        <begin position="330"/>
        <end position="340"/>
    </location>
</feature>
<proteinExistence type="predicted"/>
<feature type="region of interest" description="Disordered" evidence="2">
    <location>
        <begin position="968"/>
        <end position="1003"/>
    </location>
</feature>
<feature type="compositionally biased region" description="Polar residues" evidence="2">
    <location>
        <begin position="52"/>
        <end position="76"/>
    </location>
</feature>
<feature type="region of interest" description="Disordered" evidence="2">
    <location>
        <begin position="1"/>
        <end position="22"/>
    </location>
</feature>
<feature type="region of interest" description="Disordered" evidence="2">
    <location>
        <begin position="1217"/>
        <end position="1236"/>
    </location>
</feature>
<dbReference type="Proteomes" id="UP000039865">
    <property type="component" value="Unassembled WGS sequence"/>
</dbReference>
<reference evidence="3 4" key="1">
    <citation type="submission" date="2014-06" db="EMBL/GenBank/DDBJ databases">
        <authorList>
            <person name="Swart Estienne"/>
        </authorList>
    </citation>
    <scope>NUCLEOTIDE SEQUENCE [LARGE SCALE GENOMIC DNA]</scope>
    <source>
        <strain evidence="3 4">130c</strain>
    </source>
</reference>
<dbReference type="EMBL" id="CCKQ01002573">
    <property type="protein sequence ID" value="CDW73682.1"/>
    <property type="molecule type" value="Genomic_DNA"/>
</dbReference>
<keyword evidence="4" id="KW-1185">Reference proteome</keyword>
<keyword evidence="1" id="KW-0175">Coiled coil</keyword>
<organism evidence="3 4">
    <name type="scientific">Stylonychia lemnae</name>
    <name type="common">Ciliate</name>
    <dbReference type="NCBI Taxonomy" id="5949"/>
    <lineage>
        <taxon>Eukaryota</taxon>
        <taxon>Sar</taxon>
        <taxon>Alveolata</taxon>
        <taxon>Ciliophora</taxon>
        <taxon>Intramacronucleata</taxon>
        <taxon>Spirotrichea</taxon>
        <taxon>Stichotrichia</taxon>
        <taxon>Sporadotrichida</taxon>
        <taxon>Oxytrichidae</taxon>
        <taxon>Stylonychinae</taxon>
        <taxon>Stylonychia</taxon>
    </lineage>
</organism>
<evidence type="ECO:0000256" key="1">
    <source>
        <dbReference type="SAM" id="Coils"/>
    </source>
</evidence>
<sequence length="1536" mass="176461">MNSNDGGTQRTAQNTQFNNTGRNWRKLITPAQDSLNKFQQQQQDYSGYNPGSRVNTQNDKQNGATTNSQNTSMDTSNLSLSVKQFTPSQDVKQLKMTLKGGISNTTESNHKLSMNSEINNFGNQKLSHFSNNNHLETIHDEESKNIKSSLMYNDNFGASTSQMKSIMKSYSNANFEFFENLYKKHFAHAKDKSQISSKPPTSSQLNFDKSEKDLFNLTSKTNTQLGISQFKNSQLNSIESFGKSQDKKSILRASSLNDKRQNQRDTIKSTMSINFKNSLYKKINPSTALLDDNSLSKIDSKSKILQDRSLQRKVMQSFNLDSSEESSDQEEIKQNKDSDRQPINLKNHIQNNKIQVLGDAINNKKMRRDHQVSKDSLEDAIFKSDFNVLSRRDLSARQDDNNIFSDNPSQIMETSNERRNKFHRGNFNADQDKSWSRNRNEIPNQCDDSSSSLNLFHKLLSSNHNKKMPKITSGQSSVLLSNPDFNLMSHYNNGDTQIIFEQPTKEDALEDTYKSAQPFNNNKQDFLGLKAEDLTTIVENNNQPSQNESSQMSQSNEILNTYKQNIMMARTNIRNEEPHNNHRKNFNSHKNSINIQQPLQDKYMHQQQSANPDRQRHVIGQSVRNSNVKDMNMNVDQKSDFTFILSNPTDFCECCAPEVINQNNSFVTQKFQKIPSTAQNSELKQQNQVLSSYRKGAFQTITQPPRLQDFGASPIYSENGGLPGSQFYLNQQVCQNCGGCKGNAKKMGNTQHRLSYNQMHNQSIKEEESQDAEDEYYQNQNYIDSQIEENSSQNIQANYHPNDRVFEYQQQNIQNNNLENQIVSGEISLEDGNLNKMVLTKLSPKEEELRRLQTIISFSQEYMSKILQDNSVSINLKSQLAQIMGAISSVYHPTPLNNHIASNLTHIQSNYNNNHHMVSQQTTLQPTSIFLDNNMTISELHQIQRQNQNNLMKKHNNQKNRNNEIIHEEVSTQQDKSVDSERYIKQKKDKTKHKKQDLNVPQNLKKKYQNLKSSLLSSSCEDPQFNCIREDTILSYIDQDDDEDFSDDDSLERQDKRIRIAAFKTLRQSEFNKSKSQYQNTAKKLKQSTQAHHKVNEIKKSLKQTKKSLLSTKQQLKRERLANQQQEDKMKKLEAQIEALTERWKMTEDSVKAKENMNQLMQRINSSTTTSTNLPNNSTHVGASASISLQQNTSISQKMAHNSSSSFIRRDLSPNINNQVSLNNNNSQSTKNFAGGSVSHINISQNHSHLDQSSKHLLEINDRLTKQIEDNLQLFENLNEELTNKDRAIAENQQKLQDKQREIDLLMKRLNEMSESMKTLQDITKSTSQMSEQTKTKHQEEMEQIKRKQQDYNQKLDRINSVFQNIPNTQSIISSNNDLNMYSKYQRRQVLGASNMLNCIPLTSPDSNGINMPTNQSNNSSRIQDEEFSIGQFNAPKQTENDMLPQKLSQINKQLKNEGNKENLRNREDGNSLLNSNVLNSLYNNLKESVKNYNNVQNTTQNHTNNFLNNTTESTMLKYSQDATHSLINTMKVQNN</sequence>